<gene>
    <name evidence="2" type="ORF">SNAT2548_LOCUS30673</name>
</gene>
<accession>A0A812U136</accession>
<evidence type="ECO:0000313" key="2">
    <source>
        <dbReference type="EMBL" id="CAE7546602.1"/>
    </source>
</evidence>
<reference evidence="2" key="1">
    <citation type="submission" date="2021-02" db="EMBL/GenBank/DDBJ databases">
        <authorList>
            <person name="Dougan E. K."/>
            <person name="Rhodes N."/>
            <person name="Thang M."/>
            <person name="Chan C."/>
        </authorList>
    </citation>
    <scope>NUCLEOTIDE SEQUENCE</scope>
</reference>
<organism evidence="2 3">
    <name type="scientific">Symbiodinium natans</name>
    <dbReference type="NCBI Taxonomy" id="878477"/>
    <lineage>
        <taxon>Eukaryota</taxon>
        <taxon>Sar</taxon>
        <taxon>Alveolata</taxon>
        <taxon>Dinophyceae</taxon>
        <taxon>Suessiales</taxon>
        <taxon>Symbiodiniaceae</taxon>
        <taxon>Symbiodinium</taxon>
    </lineage>
</organism>
<protein>
    <submittedName>
        <fullName evidence="2">Uncharacterized protein</fullName>
    </submittedName>
</protein>
<feature type="region of interest" description="Disordered" evidence="1">
    <location>
        <begin position="256"/>
        <end position="306"/>
    </location>
</feature>
<dbReference type="Proteomes" id="UP000604046">
    <property type="component" value="Unassembled WGS sequence"/>
</dbReference>
<proteinExistence type="predicted"/>
<keyword evidence="3" id="KW-1185">Reference proteome</keyword>
<dbReference type="OrthoDB" id="435245at2759"/>
<sequence length="521" mass="56475">MSVASEPSLVAVPGTAAAASTAPAPPPVPVFTVWDSTGGETAEVLLHWHRSLPELPDDEDPLCTLQLCVGELEFLEARLQKHHLQPPLAAWTSSQLERLMAVMADQRRGAPPNQDEVRLRRAPGRLVIDVHFRSEVSMAFCDPQSSIPLSGCVVEILNAYSSGRSARSEILDVLRAVTAAQALHTKAIAESRTCIEGLQSEMARLEGDWAHACAGAKKRHRGLLQRFALVLQAKIDKERALHEELQVRRWNQLGEASAQHLRPQQKRLHHLPRSHTRCEGEGAGAGEVDEAPAAAGSPAGTLAPVGTVPGPVGTVTQGLMMPPPTVASGMPPTISLFDPPSDEVCGDEKLGELKQHKQTLEAMQCEAIKMYTQSSSADEVCEVSVSRRPAGHSGMPEPEPAQEHFETLGSLPVCRLDVEALERTSTRSARARSGPAELGHADPLPCDDASDSLPSGTESRPDRGWSRQTQSRCSFVIPRMMRPRARSRSKAFSVSPPSHIRHFRDWGFPPFPQQDSGSDSN</sequence>
<dbReference type="EMBL" id="CAJNDS010002618">
    <property type="protein sequence ID" value="CAE7546602.1"/>
    <property type="molecule type" value="Genomic_DNA"/>
</dbReference>
<evidence type="ECO:0000256" key="1">
    <source>
        <dbReference type="SAM" id="MobiDB-lite"/>
    </source>
</evidence>
<dbReference type="AlphaFoldDB" id="A0A812U136"/>
<feature type="compositionally biased region" description="Basic residues" evidence="1">
    <location>
        <begin position="263"/>
        <end position="275"/>
    </location>
</feature>
<evidence type="ECO:0000313" key="3">
    <source>
        <dbReference type="Proteomes" id="UP000604046"/>
    </source>
</evidence>
<feature type="region of interest" description="Disordered" evidence="1">
    <location>
        <begin position="424"/>
        <end position="521"/>
    </location>
</feature>
<comment type="caution">
    <text evidence="2">The sequence shown here is derived from an EMBL/GenBank/DDBJ whole genome shotgun (WGS) entry which is preliminary data.</text>
</comment>
<name>A0A812U136_9DINO</name>